<evidence type="ECO:0000313" key="9">
    <source>
        <dbReference type="Proteomes" id="UP000029843"/>
    </source>
</evidence>
<dbReference type="FunFam" id="3.40.50.2300:FF:000001">
    <property type="entry name" value="DNA-binding response regulator PhoB"/>
    <property type="match status" value="1"/>
</dbReference>
<dbReference type="SMART" id="SM00448">
    <property type="entry name" value="REC"/>
    <property type="match status" value="1"/>
</dbReference>
<dbReference type="Gene3D" id="3.40.50.2300">
    <property type="match status" value="1"/>
</dbReference>
<dbReference type="InterPro" id="IPR011006">
    <property type="entry name" value="CheY-like_superfamily"/>
</dbReference>
<dbReference type="PANTHER" id="PTHR44591">
    <property type="entry name" value="STRESS RESPONSE REGULATOR PROTEIN 1"/>
    <property type="match status" value="1"/>
</dbReference>
<keyword evidence="5" id="KW-0804">Transcription</keyword>
<keyword evidence="1 6" id="KW-0597">Phosphoprotein</keyword>
<evidence type="ECO:0000256" key="5">
    <source>
        <dbReference type="ARBA" id="ARBA00023163"/>
    </source>
</evidence>
<dbReference type="InterPro" id="IPR050595">
    <property type="entry name" value="Bact_response_regulator"/>
</dbReference>
<dbReference type="PANTHER" id="PTHR44591:SF3">
    <property type="entry name" value="RESPONSE REGULATORY DOMAIN-CONTAINING PROTEIN"/>
    <property type="match status" value="1"/>
</dbReference>
<organism evidence="8 9">
    <name type="scientific">Colwellia psychrerythraea</name>
    <name type="common">Vibrio psychroerythus</name>
    <dbReference type="NCBI Taxonomy" id="28229"/>
    <lineage>
        <taxon>Bacteria</taxon>
        <taxon>Pseudomonadati</taxon>
        <taxon>Pseudomonadota</taxon>
        <taxon>Gammaproteobacteria</taxon>
        <taxon>Alteromonadales</taxon>
        <taxon>Colwelliaceae</taxon>
        <taxon>Colwellia</taxon>
    </lineage>
</organism>
<accession>A0A099KV14</accession>
<dbReference type="GO" id="GO:0003677">
    <property type="term" value="F:DNA binding"/>
    <property type="evidence" value="ECO:0007669"/>
    <property type="project" value="UniProtKB-KW"/>
</dbReference>
<dbReference type="AlphaFoldDB" id="A0A099KV14"/>
<gene>
    <name evidence="8" type="ORF">ND2E_1978</name>
</gene>
<dbReference type="GO" id="GO:0000160">
    <property type="term" value="P:phosphorelay signal transduction system"/>
    <property type="evidence" value="ECO:0007669"/>
    <property type="project" value="UniProtKB-KW"/>
</dbReference>
<dbReference type="PROSITE" id="PS50110">
    <property type="entry name" value="RESPONSE_REGULATORY"/>
    <property type="match status" value="1"/>
</dbReference>
<dbReference type="SUPFAM" id="SSF52172">
    <property type="entry name" value="CheY-like"/>
    <property type="match status" value="1"/>
</dbReference>
<evidence type="ECO:0000256" key="3">
    <source>
        <dbReference type="ARBA" id="ARBA00023015"/>
    </source>
</evidence>
<dbReference type="EMBL" id="JQED01000007">
    <property type="protein sequence ID" value="KGJ94045.1"/>
    <property type="molecule type" value="Genomic_DNA"/>
</dbReference>
<reference evidence="8 9" key="1">
    <citation type="submission" date="2014-08" db="EMBL/GenBank/DDBJ databases">
        <title>Genomic and Phenotypic Diversity of Colwellia psychrerythraea strains from Disparate Marine Basins.</title>
        <authorList>
            <person name="Techtmann S.M."/>
            <person name="Stelling S.C."/>
            <person name="Utturkar S.M."/>
            <person name="Alshibli N."/>
            <person name="Harris A."/>
            <person name="Brown S.D."/>
            <person name="Hazen T.C."/>
        </authorList>
    </citation>
    <scope>NUCLEOTIDE SEQUENCE [LARGE SCALE GENOMIC DNA]</scope>
    <source>
        <strain evidence="8 9">ND2E</strain>
    </source>
</reference>
<dbReference type="InterPro" id="IPR001789">
    <property type="entry name" value="Sig_transdc_resp-reg_receiver"/>
</dbReference>
<dbReference type="Proteomes" id="UP000029843">
    <property type="component" value="Unassembled WGS sequence"/>
</dbReference>
<dbReference type="CDD" id="cd17574">
    <property type="entry name" value="REC_OmpR"/>
    <property type="match status" value="1"/>
</dbReference>
<sequence length="123" mass="13827">MRKTILIADDEKNILISLEFLMKREGYLVMVAHDGQEAIDVISKEHPDLVLLDVMMPKKTGFDVCQEVRANPDLKDTLILMLTAKGRDTDIAKGLALGVNGYIIKPFSTRELAQKVRDMLEQA</sequence>
<comment type="caution">
    <text evidence="8">The sequence shown here is derived from an EMBL/GenBank/DDBJ whole genome shotgun (WGS) entry which is preliminary data.</text>
</comment>
<evidence type="ECO:0000313" key="8">
    <source>
        <dbReference type="EMBL" id="KGJ94045.1"/>
    </source>
</evidence>
<dbReference type="Pfam" id="PF00072">
    <property type="entry name" value="Response_reg"/>
    <property type="match status" value="1"/>
</dbReference>
<feature type="modified residue" description="4-aspartylphosphate" evidence="6">
    <location>
        <position position="53"/>
    </location>
</feature>
<feature type="domain" description="Response regulatory" evidence="7">
    <location>
        <begin position="4"/>
        <end position="120"/>
    </location>
</feature>
<evidence type="ECO:0000256" key="2">
    <source>
        <dbReference type="ARBA" id="ARBA00023012"/>
    </source>
</evidence>
<proteinExistence type="predicted"/>
<evidence type="ECO:0000256" key="4">
    <source>
        <dbReference type="ARBA" id="ARBA00023125"/>
    </source>
</evidence>
<keyword evidence="4" id="KW-0238">DNA-binding</keyword>
<dbReference type="OrthoDB" id="9800897at2"/>
<evidence type="ECO:0000259" key="7">
    <source>
        <dbReference type="PROSITE" id="PS50110"/>
    </source>
</evidence>
<evidence type="ECO:0000256" key="6">
    <source>
        <dbReference type="PROSITE-ProRule" id="PRU00169"/>
    </source>
</evidence>
<protein>
    <submittedName>
        <fullName evidence="8">Response regulator receiver protein</fullName>
    </submittedName>
</protein>
<dbReference type="PATRIC" id="fig|28229.4.peg.1001"/>
<evidence type="ECO:0000256" key="1">
    <source>
        <dbReference type="ARBA" id="ARBA00022553"/>
    </source>
</evidence>
<keyword evidence="2" id="KW-0902">Two-component regulatory system</keyword>
<keyword evidence="3" id="KW-0805">Transcription regulation</keyword>
<dbReference type="RefSeq" id="WP_033092778.1">
    <property type="nucleotide sequence ID" value="NZ_JQED01000007.1"/>
</dbReference>
<name>A0A099KV14_COLPS</name>